<proteinExistence type="predicted"/>
<dbReference type="GO" id="GO:0016829">
    <property type="term" value="F:lyase activity"/>
    <property type="evidence" value="ECO:0007669"/>
    <property type="project" value="UniProtKB-KW"/>
</dbReference>
<dbReference type="EMBL" id="RPFW01000001">
    <property type="protein sequence ID" value="TVZ06764.1"/>
    <property type="molecule type" value="Genomic_DNA"/>
</dbReference>
<evidence type="ECO:0000256" key="1">
    <source>
        <dbReference type="ARBA" id="ARBA00004418"/>
    </source>
</evidence>
<accession>A0A6P2C5T6</accession>
<dbReference type="GO" id="GO:0042597">
    <property type="term" value="C:periplasmic space"/>
    <property type="evidence" value="ECO:0007669"/>
    <property type="project" value="UniProtKB-SubCell"/>
</dbReference>
<name>A0A6P2C5T6_9ACTN</name>
<comment type="caution">
    <text evidence="7">The sequence shown here is derived from an EMBL/GenBank/DDBJ whole genome shotgun (WGS) entry which is preliminary data.</text>
</comment>
<keyword evidence="8" id="KW-1185">Reference proteome</keyword>
<gene>
    <name evidence="7" type="ORF">EAS64_05205</name>
</gene>
<keyword evidence="4" id="KW-0456">Lyase</keyword>
<dbReference type="AlphaFoldDB" id="A0A6P2C5T6"/>
<reference evidence="7 8" key="1">
    <citation type="submission" date="2018-11" db="EMBL/GenBank/DDBJ databases">
        <title>Trebonia kvetii gen.nov., sp.nov., a novel acidophilic actinobacterium, and proposal of the new actinobacterial family Treboniaceae fam. nov.</title>
        <authorList>
            <person name="Rapoport D."/>
            <person name="Sagova-Mareckova M."/>
            <person name="Sedlacek I."/>
            <person name="Provaznik J."/>
            <person name="Kralova S."/>
            <person name="Pavlinic D."/>
            <person name="Benes V."/>
            <person name="Kopecky J."/>
        </authorList>
    </citation>
    <scope>NUCLEOTIDE SEQUENCE [LARGE SCALE GENOMIC DNA]</scope>
    <source>
        <strain evidence="7 8">15Tr583</strain>
    </source>
</reference>
<dbReference type="OrthoDB" id="4592556at2"/>
<dbReference type="Gene3D" id="2.70.98.70">
    <property type="match status" value="1"/>
</dbReference>
<dbReference type="Pfam" id="PF07940">
    <property type="entry name" value="Hepar_II_III_C"/>
    <property type="match status" value="1"/>
</dbReference>
<dbReference type="Gene3D" id="1.50.10.100">
    <property type="entry name" value="Chondroitin AC/alginate lyase"/>
    <property type="match status" value="1"/>
</dbReference>
<protein>
    <recommendedName>
        <fullName evidence="6">Heparinase II/III-like C-terminal domain-containing protein</fullName>
    </recommendedName>
</protein>
<evidence type="ECO:0000256" key="3">
    <source>
        <dbReference type="ARBA" id="ARBA00022764"/>
    </source>
</evidence>
<dbReference type="InterPro" id="IPR012480">
    <property type="entry name" value="Hepar_II_III_C"/>
</dbReference>
<dbReference type="PROSITE" id="PS51257">
    <property type="entry name" value="PROKAR_LIPOPROTEIN"/>
    <property type="match status" value="1"/>
</dbReference>
<evidence type="ECO:0000256" key="4">
    <source>
        <dbReference type="ARBA" id="ARBA00023239"/>
    </source>
</evidence>
<evidence type="ECO:0000256" key="5">
    <source>
        <dbReference type="SAM" id="SignalP"/>
    </source>
</evidence>
<evidence type="ECO:0000259" key="6">
    <source>
        <dbReference type="Pfam" id="PF07940"/>
    </source>
</evidence>
<keyword evidence="2 5" id="KW-0732">Signal</keyword>
<evidence type="ECO:0000256" key="2">
    <source>
        <dbReference type="ARBA" id="ARBA00022729"/>
    </source>
</evidence>
<evidence type="ECO:0000313" key="8">
    <source>
        <dbReference type="Proteomes" id="UP000460272"/>
    </source>
</evidence>
<feature type="domain" description="Heparinase II/III-like C-terminal" evidence="6">
    <location>
        <begin position="351"/>
        <end position="488"/>
    </location>
</feature>
<organism evidence="7 8">
    <name type="scientific">Trebonia kvetii</name>
    <dbReference type="NCBI Taxonomy" id="2480626"/>
    <lineage>
        <taxon>Bacteria</taxon>
        <taxon>Bacillati</taxon>
        <taxon>Actinomycetota</taxon>
        <taxon>Actinomycetes</taxon>
        <taxon>Streptosporangiales</taxon>
        <taxon>Treboniaceae</taxon>
        <taxon>Trebonia</taxon>
    </lineage>
</organism>
<evidence type="ECO:0000313" key="7">
    <source>
        <dbReference type="EMBL" id="TVZ06764.1"/>
    </source>
</evidence>
<feature type="signal peptide" evidence="5">
    <location>
        <begin position="1"/>
        <end position="24"/>
    </location>
</feature>
<comment type="subcellular location">
    <subcellularLocation>
        <location evidence="1">Periplasm</location>
    </subcellularLocation>
</comment>
<dbReference type="Proteomes" id="UP000460272">
    <property type="component" value="Unassembled WGS sequence"/>
</dbReference>
<dbReference type="InterPro" id="IPR008929">
    <property type="entry name" value="Chondroitin_lyas"/>
</dbReference>
<sequence length="587" mass="62611">MAWNLRKACLAAAAFVVTLGGCVAATHASAAASSADARACGSMLFFPAGTADEIMAGKLTIAPFRAATIGKGAVDWSMDPFHDPTWRLNFRWGEWIEALIEGYLAGGPHASAYRARAEAILKTWITDVPIADKNPLTAICSAQAFPGQAWIHNEIPVLLDYYAAHWQGAYNHGLSQDLELLKAGCAYPAGQWGGRPATWRKTALTHLTAAFKPNQYGPAVDAQGVSNEQATGYANFSTGLWTTAEADVQACGLSLPGWITGRIAKMPLFLALATQPDGKLAQIGDTYRIAPRNRAHTPLRFAATRGKEGTAPSRRIGVYAAGYVFGRSAWGTANTFGSQSFYSLRFGPGTQIHGHADHMGLTYYARGRNLIVNAGHYGYANTPYRAYLLSPEAASVLVMPGVPFRPAAATRLVSSAIGTKAQFYQFYDTAFGGLPRWRSVYVDQNPDLILVFDRASGAASYEQLWHLDPSLSVKSVTAATAVATAPGTQLVLRQIPLPGQRIPSGSTRVVGGFVSRAQNHRTRAPIVTMTRTGPSAAMLTLIAPTALGVPVHTSIVTAGGGRYRLRVTIGGKALSFLVTSDGRIQQG</sequence>
<feature type="chain" id="PRO_5039280964" description="Heparinase II/III-like C-terminal domain-containing protein" evidence="5">
    <location>
        <begin position="25"/>
        <end position="587"/>
    </location>
</feature>
<dbReference type="PANTHER" id="PTHR39210:SF1">
    <property type="entry name" value="HEPARIN-SULFATE LYASE"/>
    <property type="match status" value="1"/>
</dbReference>
<dbReference type="RefSeq" id="WP_145851517.1">
    <property type="nucleotide sequence ID" value="NZ_RPFW01000001.1"/>
</dbReference>
<dbReference type="PANTHER" id="PTHR39210">
    <property type="entry name" value="HEPARIN-SULFATE LYASE"/>
    <property type="match status" value="1"/>
</dbReference>
<keyword evidence="3" id="KW-0574">Periplasm</keyword>